<keyword evidence="2" id="KW-1185">Reference proteome</keyword>
<reference evidence="1 2" key="1">
    <citation type="submission" date="2018-11" db="EMBL/GenBank/DDBJ databases">
        <title>Genomic Encyclopedia of Type Strains, Phase IV (KMG-IV): sequencing the most valuable type-strain genomes for metagenomic binning, comparative biology and taxonomic classification.</title>
        <authorList>
            <person name="Goeker M."/>
        </authorList>
    </citation>
    <scope>NUCLEOTIDE SEQUENCE [LARGE SCALE GENOMIC DNA]</scope>
    <source>
        <strain evidence="1 2">DSM 22027</strain>
    </source>
</reference>
<dbReference type="AlphaFoldDB" id="A0A3N1UXW6"/>
<proteinExistence type="predicted"/>
<organism evidence="1 2">
    <name type="scientific">Desulfosoma caldarium</name>
    <dbReference type="NCBI Taxonomy" id="610254"/>
    <lineage>
        <taxon>Bacteria</taxon>
        <taxon>Pseudomonadati</taxon>
        <taxon>Thermodesulfobacteriota</taxon>
        <taxon>Syntrophobacteria</taxon>
        <taxon>Syntrophobacterales</taxon>
        <taxon>Syntrophobacteraceae</taxon>
        <taxon>Desulfosoma</taxon>
    </lineage>
</organism>
<name>A0A3N1UXW6_9BACT</name>
<dbReference type="RefSeq" id="WP_170161684.1">
    <property type="nucleotide sequence ID" value="NZ_RJVA01000011.1"/>
</dbReference>
<dbReference type="EMBL" id="RJVA01000011">
    <property type="protein sequence ID" value="ROQ93520.1"/>
    <property type="molecule type" value="Genomic_DNA"/>
</dbReference>
<gene>
    <name evidence="1" type="ORF">EDC27_1543</name>
</gene>
<protein>
    <submittedName>
        <fullName evidence="1">Uncharacterized protein</fullName>
    </submittedName>
</protein>
<evidence type="ECO:0000313" key="2">
    <source>
        <dbReference type="Proteomes" id="UP000276223"/>
    </source>
</evidence>
<sequence length="54" mass="6138">MDFVNVGPEAAEEIFSTVRRMAAFGRKDLPVVKPEHLIALKVFCHEKRSLQNVL</sequence>
<accession>A0A3N1UXW6</accession>
<comment type="caution">
    <text evidence="1">The sequence shown here is derived from an EMBL/GenBank/DDBJ whole genome shotgun (WGS) entry which is preliminary data.</text>
</comment>
<dbReference type="Proteomes" id="UP000276223">
    <property type="component" value="Unassembled WGS sequence"/>
</dbReference>
<evidence type="ECO:0000313" key="1">
    <source>
        <dbReference type="EMBL" id="ROQ93520.1"/>
    </source>
</evidence>